<sequence>MSATNPSSALNGVVIGLLSSFGSAFLIAVIFLIVYFFRYTSSGRIFLDRIGRPGEYDDEQAFAREEAEALESTEENQRTEYLRAKGLERKILPAPIRYDPHVVPSSLVISPHGQETFIAPTIVDKPSSRLLRGFYAMHDARPKGDVVVLPSGNPFAHPPQFTPCRAERQVSPPLAAEVGPRRRPHVAEACRLVFDVDDDELDFTETPALVRGRTHPERHLQETPKPEQEQEEPPSPRPLVSVLNSGSLTSQRFSLPSKIIKNKHPNGQGWIWLAPWSTWSFTVRLRFLMKEKLYPDLEEGSIDVYDGKIYPLHWKPASSDAPDITGLPSMDYAIYLFNAVKFHLGRAYRFFEDASFLSRMNEFYDGEARAVATQHRFWFVQYLLMLAFGKAFVSRSRASKDPLGACYFTRAMSLMPDPAVFRRDSILAIELTALAGLYLYAIDHRESAHVYLGHAILIAQLEGLHTPLPEKELGAQMVKRCRNLWWTLYIMDRQFSTSLGLPMSIQDSGITTHLSVPGENSQEDTAVVLQVKLSQLLSHILSSIYQTDQTQLGPFLEMTGSILRTLAGHAQDIEEVIAQKFKNSVDTMPKGIWHISLLYHQCVMVATRPLLLFVLQDRLNSPEHGDKDWEPFLSTTTSLISTGIKSAVKTLQILTDEEYLLEVFLVFDLEFVYSAAIHLTMADALFPSVAEDARGHSQAAHSIMDDMMAKGNKVAATRKEDLTQLEDLCRELAARTDARGLQTLTLTLPGLDDSIAGSLSATGSTLEAVAGVEEDVGLQRGLGDGAMAEETPMLWASLPVATTNLEFMDTIGISSEEVFSILDEIGNMDDQGVVMAAAEDGSWDQTGEMFEDPEEKKVVCCALDSYLQYAKVAHFNVTHLRRQSFYALPQAQWQMLAAPPFNFLETLDRTDEAIDANAQLARAIAHHGIKSFGLANPDAAASASPDEPALAREWVGIAKHSDIDKARSTLRQFFRDWTAAGAAERQASYSPVFAAVESQRARLATTSSSSSSGNDSGANLSVLVPGAGLGRLVFELCRAGCDVEGNEISYHQLLASDFILNHTKTAGQFTIFPWVHTFSNHRTRENHLRSYAVPDLHPGTALASVSSLSSPPSQPGTMSMCAADFLCLYGDEARRATYDVVATVFFLDTAPNLVRYLETILSCLKPGGILVNVGPLLWHFENNAPGNHGRDDDGDGEHDYNNSSGIADPGSFELADDEVMALVERVGFVVEARETDRPAPYIQDDESMMQTLYRASTWVARKPLAGDGI</sequence>
<dbReference type="GO" id="GO:0030735">
    <property type="term" value="F:carnosine N-methyltransferase activity"/>
    <property type="evidence" value="ECO:0007669"/>
    <property type="project" value="UniProtKB-EC"/>
</dbReference>
<evidence type="ECO:0000259" key="9">
    <source>
        <dbReference type="SMART" id="SM00906"/>
    </source>
</evidence>
<keyword evidence="8" id="KW-1133">Transmembrane helix</keyword>
<feature type="transmembrane region" description="Helical" evidence="8">
    <location>
        <begin position="12"/>
        <end position="37"/>
    </location>
</feature>
<dbReference type="CDD" id="cd12148">
    <property type="entry name" value="fungal_TF_MHR"/>
    <property type="match status" value="1"/>
</dbReference>
<keyword evidence="4" id="KW-0808">Transferase</keyword>
<reference evidence="11" key="1">
    <citation type="submission" date="2015-05" db="EMBL/GenBank/DDBJ databases">
        <authorList>
            <person name="Fogelqvist Johan"/>
        </authorList>
    </citation>
    <scope>NUCLEOTIDE SEQUENCE [LARGE SCALE GENOMIC DNA]</scope>
</reference>
<feature type="region of interest" description="Disordered" evidence="7">
    <location>
        <begin position="205"/>
        <end position="242"/>
    </location>
</feature>
<accession>A0A0G4LF73</accession>
<dbReference type="GO" id="GO:0032259">
    <property type="term" value="P:methylation"/>
    <property type="evidence" value="ECO:0007669"/>
    <property type="project" value="UniProtKB-KW"/>
</dbReference>
<dbReference type="InterPro" id="IPR012901">
    <property type="entry name" value="CARME"/>
</dbReference>
<dbReference type="GO" id="GO:0006351">
    <property type="term" value="P:DNA-templated transcription"/>
    <property type="evidence" value="ECO:0007669"/>
    <property type="project" value="InterPro"/>
</dbReference>
<dbReference type="Pfam" id="PF04082">
    <property type="entry name" value="Fungal_trans"/>
    <property type="match status" value="1"/>
</dbReference>
<protein>
    <recommendedName>
        <fullName evidence="2">carnosine N-methyltransferase</fullName>
        <ecNumber evidence="2">2.1.1.22</ecNumber>
    </recommendedName>
</protein>
<keyword evidence="6" id="KW-0539">Nucleus</keyword>
<keyword evidence="3" id="KW-0489">Methyltransferase</keyword>
<gene>
    <name evidence="10" type="ORF">BN1723_000378</name>
</gene>
<name>A0A0G4LF73_VERLO</name>
<feature type="compositionally biased region" description="Basic and acidic residues" evidence="7">
    <location>
        <begin position="214"/>
        <end position="228"/>
    </location>
</feature>
<dbReference type="PANTHER" id="PTHR12303:SF6">
    <property type="entry name" value="CARNOSINE N-METHYLTRANSFERASE"/>
    <property type="match status" value="1"/>
</dbReference>
<keyword evidence="8" id="KW-0812">Transmembrane</keyword>
<dbReference type="Gene3D" id="3.40.50.150">
    <property type="entry name" value="Vaccinia Virus protein VP39"/>
    <property type="match status" value="1"/>
</dbReference>
<dbReference type="Proteomes" id="UP000045706">
    <property type="component" value="Unassembled WGS sequence"/>
</dbReference>
<evidence type="ECO:0000313" key="10">
    <source>
        <dbReference type="EMBL" id="CRK20564.1"/>
    </source>
</evidence>
<evidence type="ECO:0000256" key="7">
    <source>
        <dbReference type="SAM" id="MobiDB-lite"/>
    </source>
</evidence>
<evidence type="ECO:0000256" key="6">
    <source>
        <dbReference type="ARBA" id="ARBA00023242"/>
    </source>
</evidence>
<evidence type="ECO:0000256" key="2">
    <source>
        <dbReference type="ARBA" id="ARBA00012003"/>
    </source>
</evidence>
<dbReference type="InterPro" id="IPR029063">
    <property type="entry name" value="SAM-dependent_MTases_sf"/>
</dbReference>
<dbReference type="Pfam" id="PF07942">
    <property type="entry name" value="CARME"/>
    <property type="match status" value="1"/>
</dbReference>
<dbReference type="PANTHER" id="PTHR12303">
    <property type="entry name" value="CARNOSINE N-METHYLTRANSFERASE"/>
    <property type="match status" value="1"/>
</dbReference>
<feature type="region of interest" description="Disordered" evidence="7">
    <location>
        <begin position="1187"/>
        <end position="1207"/>
    </location>
</feature>
<evidence type="ECO:0000256" key="3">
    <source>
        <dbReference type="ARBA" id="ARBA00022603"/>
    </source>
</evidence>
<evidence type="ECO:0000313" key="11">
    <source>
        <dbReference type="Proteomes" id="UP000045706"/>
    </source>
</evidence>
<evidence type="ECO:0000256" key="8">
    <source>
        <dbReference type="SAM" id="Phobius"/>
    </source>
</evidence>
<keyword evidence="5" id="KW-0949">S-adenosyl-L-methionine</keyword>
<dbReference type="SMART" id="SM01296">
    <property type="entry name" value="N2227"/>
    <property type="match status" value="1"/>
</dbReference>
<evidence type="ECO:0000256" key="1">
    <source>
        <dbReference type="ARBA" id="ARBA00010086"/>
    </source>
</evidence>
<feature type="domain" description="Xylanolytic transcriptional activator regulatory" evidence="9">
    <location>
        <begin position="448"/>
        <end position="521"/>
    </location>
</feature>
<dbReference type="GO" id="GO:0003677">
    <property type="term" value="F:DNA binding"/>
    <property type="evidence" value="ECO:0007669"/>
    <property type="project" value="InterPro"/>
</dbReference>
<dbReference type="AlphaFoldDB" id="A0A0G4LF73"/>
<evidence type="ECO:0000256" key="4">
    <source>
        <dbReference type="ARBA" id="ARBA00022679"/>
    </source>
</evidence>
<proteinExistence type="inferred from homology"/>
<dbReference type="SUPFAM" id="SSF53335">
    <property type="entry name" value="S-adenosyl-L-methionine-dependent methyltransferases"/>
    <property type="match status" value="1"/>
</dbReference>
<dbReference type="EC" id="2.1.1.22" evidence="2"/>
<dbReference type="SMART" id="SM00906">
    <property type="entry name" value="Fungal_trans"/>
    <property type="match status" value="1"/>
</dbReference>
<dbReference type="InterPro" id="IPR007219">
    <property type="entry name" value="XnlR_reg_dom"/>
</dbReference>
<dbReference type="GO" id="GO:0008270">
    <property type="term" value="F:zinc ion binding"/>
    <property type="evidence" value="ECO:0007669"/>
    <property type="project" value="InterPro"/>
</dbReference>
<organism evidence="10 11">
    <name type="scientific">Verticillium longisporum</name>
    <name type="common">Verticillium dahliae var. longisporum</name>
    <dbReference type="NCBI Taxonomy" id="100787"/>
    <lineage>
        <taxon>Eukaryota</taxon>
        <taxon>Fungi</taxon>
        <taxon>Dikarya</taxon>
        <taxon>Ascomycota</taxon>
        <taxon>Pezizomycotina</taxon>
        <taxon>Sordariomycetes</taxon>
        <taxon>Hypocreomycetidae</taxon>
        <taxon>Glomerellales</taxon>
        <taxon>Plectosphaerellaceae</taxon>
        <taxon>Verticillium</taxon>
    </lineage>
</organism>
<keyword evidence="8" id="KW-0472">Membrane</keyword>
<dbReference type="EMBL" id="CVQI01011112">
    <property type="protein sequence ID" value="CRK20564.1"/>
    <property type="molecule type" value="Genomic_DNA"/>
</dbReference>
<comment type="similarity">
    <text evidence="1">Belongs to the carnosine N-methyltransferase family.</text>
</comment>
<evidence type="ECO:0000256" key="5">
    <source>
        <dbReference type="ARBA" id="ARBA00022691"/>
    </source>
</evidence>